<evidence type="ECO:0000313" key="3">
    <source>
        <dbReference type="Proteomes" id="UP001596174"/>
    </source>
</evidence>
<protein>
    <recommendedName>
        <fullName evidence="4">Copper chaperone PCu(A)C</fullName>
    </recommendedName>
</protein>
<dbReference type="InterPro" id="IPR007410">
    <property type="entry name" value="LpqE-like"/>
</dbReference>
<gene>
    <name evidence="2" type="ORF">ACFP3V_11125</name>
</gene>
<proteinExistence type="predicted"/>
<keyword evidence="3" id="KW-1185">Reference proteome</keyword>
<organism evidence="2 3">
    <name type="scientific">Streptacidiphilus monticola</name>
    <dbReference type="NCBI Taxonomy" id="2161674"/>
    <lineage>
        <taxon>Bacteria</taxon>
        <taxon>Bacillati</taxon>
        <taxon>Actinomycetota</taxon>
        <taxon>Actinomycetes</taxon>
        <taxon>Kitasatosporales</taxon>
        <taxon>Streptomycetaceae</taxon>
        <taxon>Streptacidiphilus</taxon>
    </lineage>
</organism>
<dbReference type="Pfam" id="PF04314">
    <property type="entry name" value="PCuAC"/>
    <property type="match status" value="1"/>
</dbReference>
<dbReference type="EMBL" id="JBHSQJ010000040">
    <property type="protein sequence ID" value="MFC5907769.1"/>
    <property type="molecule type" value="Genomic_DNA"/>
</dbReference>
<sequence>MRRVLLPALVLATLSVVAGCAGNSVERAAPGAVTSSVRTSADGTDLSVRGRNVDLRLTQVAVRLGPSGPRLDLTVDNEGPVTEHLALASVDGTQATLHGGATADTGLSPAGVRIAPAAKVAFGTANAPSATLPTTATLKAGEDVPVMLQFGIAGMIRLQVPVLAR</sequence>
<accession>A0ABW1FZ78</accession>
<dbReference type="Proteomes" id="UP001596174">
    <property type="component" value="Unassembled WGS sequence"/>
</dbReference>
<reference evidence="3" key="1">
    <citation type="journal article" date="2019" name="Int. J. Syst. Evol. Microbiol.">
        <title>The Global Catalogue of Microorganisms (GCM) 10K type strain sequencing project: providing services to taxonomists for standard genome sequencing and annotation.</title>
        <authorList>
            <consortium name="The Broad Institute Genomics Platform"/>
            <consortium name="The Broad Institute Genome Sequencing Center for Infectious Disease"/>
            <person name="Wu L."/>
            <person name="Ma J."/>
        </authorList>
    </citation>
    <scope>NUCLEOTIDE SEQUENCE [LARGE SCALE GENOMIC DNA]</scope>
    <source>
        <strain evidence="3">JCM 4816</strain>
    </source>
</reference>
<evidence type="ECO:0000313" key="2">
    <source>
        <dbReference type="EMBL" id="MFC5907769.1"/>
    </source>
</evidence>
<evidence type="ECO:0000256" key="1">
    <source>
        <dbReference type="SAM" id="SignalP"/>
    </source>
</evidence>
<dbReference type="RefSeq" id="WP_380582531.1">
    <property type="nucleotide sequence ID" value="NZ_JBHSQJ010000040.1"/>
</dbReference>
<comment type="caution">
    <text evidence="2">The sequence shown here is derived from an EMBL/GenBank/DDBJ whole genome shotgun (WGS) entry which is preliminary data.</text>
</comment>
<feature type="chain" id="PRO_5047421993" description="Copper chaperone PCu(A)C" evidence="1">
    <location>
        <begin position="19"/>
        <end position="165"/>
    </location>
</feature>
<name>A0ABW1FZ78_9ACTN</name>
<keyword evidence="1" id="KW-0732">Signal</keyword>
<dbReference type="PROSITE" id="PS51257">
    <property type="entry name" value="PROKAR_LIPOPROTEIN"/>
    <property type="match status" value="1"/>
</dbReference>
<feature type="signal peptide" evidence="1">
    <location>
        <begin position="1"/>
        <end position="18"/>
    </location>
</feature>
<evidence type="ECO:0008006" key="4">
    <source>
        <dbReference type="Google" id="ProtNLM"/>
    </source>
</evidence>